<evidence type="ECO:0000256" key="2">
    <source>
        <dbReference type="SAM" id="MobiDB-lite"/>
    </source>
</evidence>
<proteinExistence type="predicted"/>
<feature type="compositionally biased region" description="Low complexity" evidence="2">
    <location>
        <begin position="2791"/>
        <end position="2801"/>
    </location>
</feature>
<accession>A0A8J2SF36</accession>
<feature type="coiled-coil region" evidence="1">
    <location>
        <begin position="2452"/>
        <end position="2490"/>
    </location>
</feature>
<comment type="caution">
    <text evidence="3">The sequence shown here is derived from an EMBL/GenBank/DDBJ whole genome shotgun (WGS) entry which is preliminary data.</text>
</comment>
<feature type="coiled-coil region" evidence="1">
    <location>
        <begin position="389"/>
        <end position="442"/>
    </location>
</feature>
<feature type="compositionally biased region" description="Basic and acidic residues" evidence="2">
    <location>
        <begin position="232"/>
        <end position="242"/>
    </location>
</feature>
<dbReference type="EMBL" id="CAKKNE010000002">
    <property type="protein sequence ID" value="CAH0369441.1"/>
    <property type="molecule type" value="Genomic_DNA"/>
</dbReference>
<feature type="coiled-coil region" evidence="1">
    <location>
        <begin position="1325"/>
        <end position="1352"/>
    </location>
</feature>
<feature type="coiled-coil region" evidence="1">
    <location>
        <begin position="1243"/>
        <end position="1278"/>
    </location>
</feature>
<feature type="region of interest" description="Disordered" evidence="2">
    <location>
        <begin position="2777"/>
        <end position="2818"/>
    </location>
</feature>
<reference evidence="3" key="1">
    <citation type="submission" date="2021-11" db="EMBL/GenBank/DDBJ databases">
        <authorList>
            <consortium name="Genoscope - CEA"/>
            <person name="William W."/>
        </authorList>
    </citation>
    <scope>NUCLEOTIDE SEQUENCE</scope>
</reference>
<organism evidence="3 4">
    <name type="scientific">Pelagomonas calceolata</name>
    <dbReference type="NCBI Taxonomy" id="35677"/>
    <lineage>
        <taxon>Eukaryota</taxon>
        <taxon>Sar</taxon>
        <taxon>Stramenopiles</taxon>
        <taxon>Ochrophyta</taxon>
        <taxon>Pelagophyceae</taxon>
        <taxon>Pelagomonadales</taxon>
        <taxon>Pelagomonadaceae</taxon>
        <taxon>Pelagomonas</taxon>
    </lineage>
</organism>
<name>A0A8J2SF36_9STRA</name>
<feature type="region of interest" description="Disordered" evidence="2">
    <location>
        <begin position="108"/>
        <end position="143"/>
    </location>
</feature>
<keyword evidence="1" id="KW-0175">Coiled coil</keyword>
<gene>
    <name evidence="3" type="ORF">PECAL_2P25630</name>
</gene>
<keyword evidence="4" id="KW-1185">Reference proteome</keyword>
<feature type="region of interest" description="Disordered" evidence="2">
    <location>
        <begin position="228"/>
        <end position="257"/>
    </location>
</feature>
<protein>
    <submittedName>
        <fullName evidence="3">Uncharacterized protein</fullName>
    </submittedName>
</protein>
<evidence type="ECO:0000313" key="4">
    <source>
        <dbReference type="Proteomes" id="UP000789595"/>
    </source>
</evidence>
<dbReference type="Proteomes" id="UP000789595">
    <property type="component" value="Unassembled WGS sequence"/>
</dbReference>
<evidence type="ECO:0000256" key="1">
    <source>
        <dbReference type="SAM" id="Coils"/>
    </source>
</evidence>
<evidence type="ECO:0000313" key="3">
    <source>
        <dbReference type="EMBL" id="CAH0369441.1"/>
    </source>
</evidence>
<sequence>MRRVWGHFRRGSDEELPSFEEAVAADARLRGAARLAVLDASRLQRRSARAFRSWNAHTVSLIVSDAREKQYAAQLRAKDGENAQKISEALSEAYAGHAAELAAQAREHEESKQLALAGQRASFEGKTPTKKKKTPGKGQHSDKLVEKAFADRQSRHDDAIKSLRRSHDAKLVALKASHAKELTMVKTAISLEKDQERVTAVNDALRAAEKIHTERMKERAFVIEGRTPCKTPGRERAARATADDVSPETLAQRAAPGAARSADLRALCLVLNAKARHRSHATMASRFAAWGHATKTTTQKARAARLLRAMTDRIITQVMQRRAWRLWRDILIAKRVFVEAEVRQREIGEENEARLRLLRVDYDQLTAERQHDLDNDLQGVSENVERNQIERFSKELETQKAKLVRQNSQHAHELQTTQSKLLERANEAVVKAVRQREQELEAAHALVLHDLNKQWRSKMAALVDKQQGDVDYLRVSCTTELESAVDSLKFEHERELSARRKAQASQLEAERGVRDAALAAISDAQTAARKARAARLLCMAFARWASQSVGGAFVFWRGVTRTIFLVEDQRARASRLFGLALQRWALKSQACAFVCWRSTTSELLLIDDARRRATRLLAQSLQRLMRQSEGGAFVWWRRVTAEARASEEARAHAANLFGLALQRCMRQSVQGSYLWWSTTTRDARRLEERRALAMKLFSEALQRCMRRSEGGAFIWWHRVASEARASEEARAHAANLFVQALTRLAHKHTGGCFMLWRRTLRLQDQYRSAARLFGQALWRLARKSASAAFLWWRRSTAIARDAEAQRLRLIEAEQAATTAKQRAAIALERVTRRWARTCVDGSFEWWHRCAAYARASEAAKYRATLQLQRSFSRWAQKSAAGAFLWWRRVVASQKALESERLAKERALAALERVAVRYLRRSVSGSFEVWDRALAIERQRQRGVHLFDVVLRRWARQSVAAAFVRLQREADIQRQLLAAEMRHAAARDRYDSQKEAESAEALQALEARLVNEFAAERAAFERDAGERLEAERASLMSQHGAALAALAAERARSEELLANQSDADVTVLRNEYALQTDRTAAAHACALAEARLLYGDDLAELQGQLDDAQQALRDAPEPVDNQDELLALEAEASAQVRGMSLSMAVVFFSNALEARSRRLLARAFAVLKAAAASASAVALRDIDHADALREVVLESNKAAARVTGSSDLARVLWTFMRRRHVGAWNQWRRVALYQRFCNERDILLESHTSELSSLKEEFAAEQEASRDAAQLELEDAVARALSEGERASLKALADREALAESTLEAREQELLAYHGADMDALDAKHQREIEAAVADAEQRMRAQREAAERALVETHRSTLKSAQSTYEAAVKAALADKDRARLLQAQKQALQRVLRVLRRWLRESLAGSFVWWRRAVTQSLEGQDLTAVRLLERTVARIGRRHVGFAFASWVRVMKREERRRAALRAFDRSLRRWCRSSATASFVFWRGITQAAAAQERAARLLDQALNRMARASEAGAFVWWRRVASQARASDEARVHAANLFSQALTRLAHKHTGGCFMLWRHALLLEDQQKQAARFLEHAIARMARGSVGGAFVWWRRVATNATNALYAKHRASRALTRVMRRWSRISMAGAYLWWARATRDGRALEDSKRLATQLFTRALERLARKSWTAAYLLWRKRTTDARNADSSRSQGALLVTRALRGARERRAVLRAFLKWQAFSDAVAQYLLIEDERERDHDLALRKAVSGMRTALLKASAGSALIRITRRSRFFQAWRAWKALSVQAVATRRLNRVCRRWCRMSIYGSFDWWRRVVVDAVAAEEAQKRAARLFGAALQRWSVKSRSGAFAYWRIVATEARDADELHGRSVRLLDQALSRIARKSVAGALLYWRRTIELENQRQDALIAFGRVMRRWLRSSLAASWVYWRRVVADQSTLDDMRHHAAVLFEQALCRLARTSRGAAFAWWARIARAMRRAEEAQERAARLLGQALNRMARASQAGCFVWWRGVVREAVSTEAARKHASILFEQALCRFARKSVQGAFAWWRHTIRLQDWHRAAARLFSQALCRLARSSESASFVWWRGVVRQEIEAEAAKRRSASAMERVVRRFARTSTRGSFEWWRHVCSHLVAAEEQQLLATKLITRGLVMWARKSAAGAFHFWRRQALRLKEIEDSWNQGTKRMWRSFRRLVENRQRRFFFRWRSSAVPRQLALADPRERLHLLLRNAVLRWEHTTEAAAFGTWRRRTASYSSRELSLHFLERIVRRHAKKSLHTNLLAWRLRAKHTAVSAVAGAAKRRYEELLSMDARCASLVAEAARRSEVHRLQLLLLRGSCVDAGLWMLAGRHANSRKRALRRGFDACGRALRRFRVMNRCIRRLAHFHAAVALNRWRVAAGARTRAIAALRAYGLHLNARGRADALRRSLTTWRRACDGGALRLQLEARDAAAARAAADAAAEIRAVREEVNDAVRAATQRVREARDDREAAMLDAQRRDLSLRHTAELEFLEAEGDARTKRLVLGGVCARWARRSRAGAFIFWRENRRTIEATKSRSLTLLPRLVHSLSMRCERRQLTKTLRQLRRHALEVRRRQINSSQGIRKLKRRLAIWIRRRRHSAFQTWRENAHDKQWRLALACGRVYQCMRRRSRWRRRAAWRIWCERVKDIPRACQLLSRLLHRSAISRLMGAFRQWNDHYSFMYELHKALGKSVLKQKQELLETKRKLKLSQTTPNKATERVSARNRTLEKMLREREVKTDKTVAALQTEVDTLRRRVKMLLEVQSPPETPPRTPSRRTSFDSPRSRAGSFRSKFDVAAARFSP</sequence>